<dbReference type="InterPro" id="IPR020568">
    <property type="entry name" value="Ribosomal_Su5_D2-typ_SF"/>
</dbReference>
<evidence type="ECO:0000259" key="2">
    <source>
        <dbReference type="Pfam" id="PF01205"/>
    </source>
</evidence>
<dbReference type="AlphaFoldDB" id="C9N0G2"/>
<dbReference type="InterPro" id="IPR001498">
    <property type="entry name" value="Impact_N"/>
</dbReference>
<protein>
    <submittedName>
        <fullName evidence="3">Putative YigZ family protein</fullName>
    </submittedName>
</protein>
<proteinExistence type="inferred from homology"/>
<dbReference type="InterPro" id="IPR023582">
    <property type="entry name" value="Impact"/>
</dbReference>
<dbReference type="GO" id="GO:0006446">
    <property type="term" value="P:regulation of translational initiation"/>
    <property type="evidence" value="ECO:0007669"/>
    <property type="project" value="TreeGrafter"/>
</dbReference>
<name>C9N0G2_9FUSO</name>
<comment type="similarity">
    <text evidence="1">Belongs to the IMPACT family.</text>
</comment>
<dbReference type="GO" id="GO:0005737">
    <property type="term" value="C:cytoplasm"/>
    <property type="evidence" value="ECO:0007669"/>
    <property type="project" value="TreeGrafter"/>
</dbReference>
<evidence type="ECO:0000313" key="3">
    <source>
        <dbReference type="EMBL" id="EEX73649.1"/>
    </source>
</evidence>
<dbReference type="PANTHER" id="PTHR16301">
    <property type="entry name" value="IMPACT-RELATED"/>
    <property type="match status" value="1"/>
</dbReference>
<reference evidence="3 4" key="1">
    <citation type="submission" date="2009-09" db="EMBL/GenBank/DDBJ databases">
        <authorList>
            <person name="Weinstock G."/>
            <person name="Sodergren E."/>
            <person name="Clifton S."/>
            <person name="Fulton L."/>
            <person name="Fulton B."/>
            <person name="Courtney L."/>
            <person name="Fronick C."/>
            <person name="Harrison M."/>
            <person name="Strong C."/>
            <person name="Farmer C."/>
            <person name="Delahaunty K."/>
            <person name="Markovic C."/>
            <person name="Hall O."/>
            <person name="Minx P."/>
            <person name="Tomlinson C."/>
            <person name="Mitreva M."/>
            <person name="Nelson J."/>
            <person name="Hou S."/>
            <person name="Wollam A."/>
            <person name="Pepin K.H."/>
            <person name="Johnson M."/>
            <person name="Bhonagiri V."/>
            <person name="Nash W.E."/>
            <person name="Warren W."/>
            <person name="Chinwalla A."/>
            <person name="Mardis E.R."/>
            <person name="Wilson R.K."/>
        </authorList>
    </citation>
    <scope>NUCLEOTIDE SEQUENCE [LARGE SCALE GENOMIC DNA]</scope>
    <source>
        <strain evidence="3 4">F0254</strain>
    </source>
</reference>
<dbReference type="Gene3D" id="3.30.230.30">
    <property type="entry name" value="Impact, N-terminal domain"/>
    <property type="match status" value="1"/>
</dbReference>
<evidence type="ECO:0000256" key="1">
    <source>
        <dbReference type="ARBA" id="ARBA00007665"/>
    </source>
</evidence>
<dbReference type="SUPFAM" id="SSF54211">
    <property type="entry name" value="Ribosomal protein S5 domain 2-like"/>
    <property type="match status" value="1"/>
</dbReference>
<dbReference type="eggNOG" id="COG1739">
    <property type="taxonomic scope" value="Bacteria"/>
</dbReference>
<dbReference type="STRING" id="634994.GCWU000323_02322"/>
<gene>
    <name evidence="3" type="ORF">GCWU000323_02322</name>
</gene>
<dbReference type="HOGENOM" id="CLU_083552_1_1_0"/>
<accession>C9N0G2</accession>
<dbReference type="InterPro" id="IPR036956">
    <property type="entry name" value="Impact_N_sf"/>
</dbReference>
<dbReference type="Pfam" id="PF01205">
    <property type="entry name" value="Impact_N"/>
    <property type="match status" value="1"/>
</dbReference>
<feature type="domain" description="Impact N-terminal" evidence="2">
    <location>
        <begin position="2"/>
        <end position="79"/>
    </location>
</feature>
<dbReference type="EMBL" id="ACVB02000026">
    <property type="protein sequence ID" value="EEX73649.1"/>
    <property type="molecule type" value="Genomic_DNA"/>
</dbReference>
<evidence type="ECO:0000313" key="4">
    <source>
        <dbReference type="Proteomes" id="UP000006233"/>
    </source>
</evidence>
<comment type="caution">
    <text evidence="3">The sequence shown here is derived from an EMBL/GenBank/DDBJ whole genome shotgun (WGS) entry which is preliminary data.</text>
</comment>
<organism evidence="3 4">
    <name type="scientific">Leptotrichia hofstadii F0254</name>
    <dbReference type="NCBI Taxonomy" id="634994"/>
    <lineage>
        <taxon>Bacteria</taxon>
        <taxon>Fusobacteriati</taxon>
        <taxon>Fusobacteriota</taxon>
        <taxon>Fusobacteriia</taxon>
        <taxon>Fusobacteriales</taxon>
        <taxon>Leptotrichiaceae</taxon>
        <taxon>Leptotrichia</taxon>
    </lineage>
</organism>
<dbReference type="PANTHER" id="PTHR16301:SF20">
    <property type="entry name" value="IMPACT FAMILY MEMBER YIGZ"/>
    <property type="match status" value="1"/>
</dbReference>
<dbReference type="Proteomes" id="UP000006233">
    <property type="component" value="Unassembled WGS sequence"/>
</dbReference>
<sequence length="155" mass="17589">MHPNATHNVPLYRVMENGQEYFKYNDDGEPSNTAGKPMAEILNILDVYNVAIVATRYFGGIKLGAGGLIRNYAKTAKLAVNEAEITEYVEKSIFILDYDYEYTSEMEAFLNGNSQKFGIEILEKNYSNRVTMKISANDEIEKELNSLQKIIVIKM</sequence>